<dbReference type="Pfam" id="PF02668">
    <property type="entry name" value="TauD"/>
    <property type="match status" value="1"/>
</dbReference>
<dbReference type="InterPro" id="IPR042098">
    <property type="entry name" value="TauD-like_sf"/>
</dbReference>
<dbReference type="InterPro" id="IPR003819">
    <property type="entry name" value="TauD/TfdA-like"/>
</dbReference>
<dbReference type="PANTHER" id="PTHR10696">
    <property type="entry name" value="GAMMA-BUTYROBETAINE HYDROXYLASE-RELATED"/>
    <property type="match status" value="1"/>
</dbReference>
<comment type="caution">
    <text evidence="3">The sequence shown here is derived from an EMBL/GenBank/DDBJ whole genome shotgun (WGS) entry which is preliminary data.</text>
</comment>
<dbReference type="GO" id="GO:0016491">
    <property type="term" value="F:oxidoreductase activity"/>
    <property type="evidence" value="ECO:0007669"/>
    <property type="project" value="UniProtKB-KW"/>
</dbReference>
<evidence type="ECO:0000259" key="2">
    <source>
        <dbReference type="Pfam" id="PF02668"/>
    </source>
</evidence>
<dbReference type="PANTHER" id="PTHR10696:SF21">
    <property type="entry name" value="TAUD_TFDA-LIKE DOMAIN-CONTAINING PROTEIN"/>
    <property type="match status" value="1"/>
</dbReference>
<reference evidence="3" key="1">
    <citation type="journal article" date="2023" name="Nat. Commun.">
        <title>Diploid and tetraploid genomes of Acorus and the evolution of monocots.</title>
        <authorList>
            <person name="Ma L."/>
            <person name="Liu K.W."/>
            <person name="Li Z."/>
            <person name="Hsiao Y.Y."/>
            <person name="Qi Y."/>
            <person name="Fu T."/>
            <person name="Tang G.D."/>
            <person name="Zhang D."/>
            <person name="Sun W.H."/>
            <person name="Liu D.K."/>
            <person name="Li Y."/>
            <person name="Chen G.Z."/>
            <person name="Liu X.D."/>
            <person name="Liao X.Y."/>
            <person name="Jiang Y.T."/>
            <person name="Yu X."/>
            <person name="Hao Y."/>
            <person name="Huang J."/>
            <person name="Zhao X.W."/>
            <person name="Ke S."/>
            <person name="Chen Y.Y."/>
            <person name="Wu W.L."/>
            <person name="Hsu J.L."/>
            <person name="Lin Y.F."/>
            <person name="Huang M.D."/>
            <person name="Li C.Y."/>
            <person name="Huang L."/>
            <person name="Wang Z.W."/>
            <person name="Zhao X."/>
            <person name="Zhong W.Y."/>
            <person name="Peng D.H."/>
            <person name="Ahmad S."/>
            <person name="Lan S."/>
            <person name="Zhang J.S."/>
            <person name="Tsai W.C."/>
            <person name="Van de Peer Y."/>
            <person name="Liu Z.J."/>
        </authorList>
    </citation>
    <scope>NUCLEOTIDE SEQUENCE</scope>
    <source>
        <strain evidence="3">SCP</strain>
    </source>
</reference>
<organism evidence="3 4">
    <name type="scientific">Acorus gramineus</name>
    <name type="common">Dwarf sweet flag</name>
    <dbReference type="NCBI Taxonomy" id="55184"/>
    <lineage>
        <taxon>Eukaryota</taxon>
        <taxon>Viridiplantae</taxon>
        <taxon>Streptophyta</taxon>
        <taxon>Embryophyta</taxon>
        <taxon>Tracheophyta</taxon>
        <taxon>Spermatophyta</taxon>
        <taxon>Magnoliopsida</taxon>
        <taxon>Liliopsida</taxon>
        <taxon>Acoraceae</taxon>
        <taxon>Acorus</taxon>
    </lineage>
</organism>
<feature type="domain" description="TauD/TfdA-like" evidence="2">
    <location>
        <begin position="34"/>
        <end position="303"/>
    </location>
</feature>
<dbReference type="AlphaFoldDB" id="A0AAV9BFJ8"/>
<evidence type="ECO:0000313" key="3">
    <source>
        <dbReference type="EMBL" id="KAK1275238.1"/>
    </source>
</evidence>
<dbReference type="Gene3D" id="3.60.130.10">
    <property type="entry name" value="Clavaminate synthase-like"/>
    <property type="match status" value="1"/>
</dbReference>
<dbReference type="EMBL" id="JAUJYN010000003">
    <property type="protein sequence ID" value="KAK1275238.1"/>
    <property type="molecule type" value="Genomic_DNA"/>
</dbReference>
<dbReference type="Proteomes" id="UP001179952">
    <property type="component" value="Unassembled WGS sequence"/>
</dbReference>
<keyword evidence="1" id="KW-0560">Oxidoreductase</keyword>
<protein>
    <submittedName>
        <fullName evidence="3">Clavaminate synthase-like protein</fullName>
    </submittedName>
</protein>
<dbReference type="InterPro" id="IPR050411">
    <property type="entry name" value="AlphaKG_dependent_hydroxylases"/>
</dbReference>
<keyword evidence="4" id="KW-1185">Reference proteome</keyword>
<reference evidence="3" key="2">
    <citation type="submission" date="2023-06" db="EMBL/GenBank/DDBJ databases">
        <authorList>
            <person name="Ma L."/>
            <person name="Liu K.-W."/>
            <person name="Li Z."/>
            <person name="Hsiao Y.-Y."/>
            <person name="Qi Y."/>
            <person name="Fu T."/>
            <person name="Tang G."/>
            <person name="Zhang D."/>
            <person name="Sun W.-H."/>
            <person name="Liu D.-K."/>
            <person name="Li Y."/>
            <person name="Chen G.-Z."/>
            <person name="Liu X.-D."/>
            <person name="Liao X.-Y."/>
            <person name="Jiang Y.-T."/>
            <person name="Yu X."/>
            <person name="Hao Y."/>
            <person name="Huang J."/>
            <person name="Zhao X.-W."/>
            <person name="Ke S."/>
            <person name="Chen Y.-Y."/>
            <person name="Wu W.-L."/>
            <person name="Hsu J.-L."/>
            <person name="Lin Y.-F."/>
            <person name="Huang M.-D."/>
            <person name="Li C.-Y."/>
            <person name="Huang L."/>
            <person name="Wang Z.-W."/>
            <person name="Zhao X."/>
            <person name="Zhong W.-Y."/>
            <person name="Peng D.-H."/>
            <person name="Ahmad S."/>
            <person name="Lan S."/>
            <person name="Zhang J.-S."/>
            <person name="Tsai W.-C."/>
            <person name="Van De Peer Y."/>
            <person name="Liu Z.-J."/>
        </authorList>
    </citation>
    <scope>NUCLEOTIDE SEQUENCE</scope>
    <source>
        <strain evidence="3">SCP</strain>
        <tissue evidence="3">Leaves</tissue>
    </source>
</reference>
<sequence length="315" mass="35332">MGFVEGKIEEEKLFGDVVFPKTLLPSNKGEDLASAVTKERDRLSEVVKEHGAILFRGFDVGSAEDFSRVVKAFGWDEMGYVGATTRLKMADRVFTANEAPIDQFINFHHEMALLKEFPSKIFFYCFEPAPVGGETSIVPSHVIVEKMEEQMPKVMEKVTDVGLILCVSTAKDEDEDSGQVISKTWKWLFKTDDKFEAEKRARQKLSCTSINFKDDGSAEFTYGPMNPVREFGGKKAWFLPILGYSANEKDIVDTSFGDGSNVPQEALDAYKGILEENCVDLKWKKGDILLVNNLSVQHARRPGKPPRAIYASFCK</sequence>
<evidence type="ECO:0000313" key="4">
    <source>
        <dbReference type="Proteomes" id="UP001179952"/>
    </source>
</evidence>
<proteinExistence type="predicted"/>
<gene>
    <name evidence="3" type="ORF">QJS04_geneDACA010016</name>
</gene>
<name>A0AAV9BFJ8_ACOGR</name>
<accession>A0AAV9BFJ8</accession>
<evidence type="ECO:0000256" key="1">
    <source>
        <dbReference type="ARBA" id="ARBA00023002"/>
    </source>
</evidence>
<dbReference type="SUPFAM" id="SSF51197">
    <property type="entry name" value="Clavaminate synthase-like"/>
    <property type="match status" value="1"/>
</dbReference>